<feature type="transmembrane region" description="Helical" evidence="1">
    <location>
        <begin position="80"/>
        <end position="102"/>
    </location>
</feature>
<dbReference type="RefSeq" id="WP_310921375.1">
    <property type="nucleotide sequence ID" value="NZ_JAMQON010000007.1"/>
</dbReference>
<evidence type="ECO:0000259" key="2">
    <source>
        <dbReference type="Pfam" id="PF07853"/>
    </source>
</evidence>
<evidence type="ECO:0000313" key="4">
    <source>
        <dbReference type="Proteomes" id="UP001259659"/>
    </source>
</evidence>
<dbReference type="InterPro" id="IPR012867">
    <property type="entry name" value="DUF1648"/>
</dbReference>
<proteinExistence type="predicted"/>
<feature type="transmembrane region" description="Helical" evidence="1">
    <location>
        <begin position="45"/>
        <end position="68"/>
    </location>
</feature>
<sequence length="137" mass="14566">MPRSRATRLSTALVALSVLGSLALWPRLPAEMAIHFSASGTPDNFVPRVVGAFLLPAVMVLTLLVVRWAMRSDPPADPRLGRLVTVATVGFLSALHGLVLGWNLGYPVPFDLVLVVALVLGVALCGYVIRRESVSPG</sequence>
<keyword evidence="4" id="KW-1185">Reference proteome</keyword>
<feature type="domain" description="DUF1648" evidence="2">
    <location>
        <begin position="13"/>
        <end position="60"/>
    </location>
</feature>
<feature type="transmembrane region" description="Helical" evidence="1">
    <location>
        <begin position="108"/>
        <end position="129"/>
    </location>
</feature>
<protein>
    <submittedName>
        <fullName evidence="3">DUF1648 domain-containing protein</fullName>
    </submittedName>
</protein>
<dbReference type="Pfam" id="PF07853">
    <property type="entry name" value="DUF1648"/>
    <property type="match status" value="1"/>
</dbReference>
<evidence type="ECO:0000256" key="1">
    <source>
        <dbReference type="SAM" id="Phobius"/>
    </source>
</evidence>
<dbReference type="EMBL" id="JAMQON010000007">
    <property type="protein sequence ID" value="MDS0261511.1"/>
    <property type="molecule type" value="Genomic_DNA"/>
</dbReference>
<organism evidence="3 4">
    <name type="scientific">Haloarcula saliterrae</name>
    <dbReference type="NCBI Taxonomy" id="2950534"/>
    <lineage>
        <taxon>Archaea</taxon>
        <taxon>Methanobacteriati</taxon>
        <taxon>Methanobacteriota</taxon>
        <taxon>Stenosarchaea group</taxon>
        <taxon>Halobacteria</taxon>
        <taxon>Halobacteriales</taxon>
        <taxon>Haloarculaceae</taxon>
        <taxon>Haloarcula</taxon>
    </lineage>
</organism>
<accession>A0ABU2FIA6</accession>
<keyword evidence="1" id="KW-1133">Transmembrane helix</keyword>
<comment type="caution">
    <text evidence="3">The sequence shown here is derived from an EMBL/GenBank/DDBJ whole genome shotgun (WGS) entry which is preliminary data.</text>
</comment>
<evidence type="ECO:0000313" key="3">
    <source>
        <dbReference type="EMBL" id="MDS0261511.1"/>
    </source>
</evidence>
<dbReference type="Proteomes" id="UP001259659">
    <property type="component" value="Unassembled WGS sequence"/>
</dbReference>
<name>A0ABU2FIA6_9EURY</name>
<gene>
    <name evidence="3" type="ORF">NDI56_19095</name>
</gene>
<keyword evidence="1" id="KW-0472">Membrane</keyword>
<reference evidence="3 4" key="1">
    <citation type="submission" date="2022-06" db="EMBL/GenBank/DDBJ databases">
        <title>Haloarcula sp. a new haloarchaeum isolate from saline soil.</title>
        <authorList>
            <person name="Strakova D."/>
            <person name="Galisteo C."/>
            <person name="Sanchez-Porro C."/>
            <person name="Ventosa A."/>
        </authorList>
    </citation>
    <scope>NUCLEOTIDE SEQUENCE [LARGE SCALE GENOMIC DNA]</scope>
    <source>
        <strain evidence="3 4">S1CR25-12</strain>
    </source>
</reference>
<keyword evidence="1" id="KW-0812">Transmembrane</keyword>